<accession>A0A2S0L2C4</accession>
<comment type="catalytic activity">
    <reaction evidence="7 9 10">
        <text>2-(2-carboxy-4-methylthiazol-5-yl)ethyl phosphate + 4-amino-2-methyl-5-(diphosphooxymethyl)pyrimidine + 2 H(+) = thiamine phosphate + CO2 + diphosphate</text>
        <dbReference type="Rhea" id="RHEA:47848"/>
        <dbReference type="ChEBI" id="CHEBI:15378"/>
        <dbReference type="ChEBI" id="CHEBI:16526"/>
        <dbReference type="ChEBI" id="CHEBI:33019"/>
        <dbReference type="ChEBI" id="CHEBI:37575"/>
        <dbReference type="ChEBI" id="CHEBI:57841"/>
        <dbReference type="ChEBI" id="CHEBI:62890"/>
        <dbReference type="EC" id="2.5.1.3"/>
    </reaction>
</comment>
<dbReference type="HAMAP" id="MF_00097">
    <property type="entry name" value="TMP_synthase"/>
    <property type="match status" value="1"/>
</dbReference>
<dbReference type="EMBL" id="CP027228">
    <property type="protein sequence ID" value="AVM47409.1"/>
    <property type="molecule type" value="Genomic_DNA"/>
</dbReference>
<dbReference type="UniPathway" id="UPA00060">
    <property type="reaction ID" value="UER00141"/>
</dbReference>
<keyword evidence="14" id="KW-1185">Reference proteome</keyword>
<evidence type="ECO:0000256" key="5">
    <source>
        <dbReference type="ARBA" id="ARBA00022977"/>
    </source>
</evidence>
<dbReference type="PANTHER" id="PTHR20857">
    <property type="entry name" value="THIAMINE-PHOSPHATE PYROPHOSPHORYLASE"/>
    <property type="match status" value="1"/>
</dbReference>
<evidence type="ECO:0000256" key="9">
    <source>
        <dbReference type="HAMAP-Rule" id="MF_00097"/>
    </source>
</evidence>
<proteinExistence type="inferred from homology"/>
<dbReference type="AlphaFoldDB" id="A0A2S0L2C4"/>
<dbReference type="InterPro" id="IPR013785">
    <property type="entry name" value="Aldolase_TIM"/>
</dbReference>
<dbReference type="NCBIfam" id="TIGR00693">
    <property type="entry name" value="thiE"/>
    <property type="match status" value="1"/>
</dbReference>
<dbReference type="InterPro" id="IPR036206">
    <property type="entry name" value="ThiamineP_synth_sf"/>
</dbReference>
<feature type="binding site" evidence="9">
    <location>
        <position position="108"/>
    </location>
    <ligand>
        <name>4-amino-2-methyl-5-(diphosphooxymethyl)pyrimidine</name>
        <dbReference type="ChEBI" id="CHEBI:57841"/>
    </ligand>
</feature>
<keyword evidence="5 9" id="KW-0784">Thiamine biosynthesis</keyword>
<gene>
    <name evidence="9 13" type="primary">thiE</name>
    <name evidence="13" type="ORF">C5Q96_00435</name>
</gene>
<comment type="catalytic activity">
    <reaction evidence="6 9 10">
        <text>4-methyl-5-(2-phosphooxyethyl)-thiazole + 4-amino-2-methyl-5-(diphosphooxymethyl)pyrimidine + H(+) = thiamine phosphate + diphosphate</text>
        <dbReference type="Rhea" id="RHEA:22328"/>
        <dbReference type="ChEBI" id="CHEBI:15378"/>
        <dbReference type="ChEBI" id="CHEBI:33019"/>
        <dbReference type="ChEBI" id="CHEBI:37575"/>
        <dbReference type="ChEBI" id="CHEBI:57841"/>
        <dbReference type="ChEBI" id="CHEBI:58296"/>
        <dbReference type="EC" id="2.5.1.3"/>
    </reaction>
</comment>
<evidence type="ECO:0000256" key="6">
    <source>
        <dbReference type="ARBA" id="ARBA00047334"/>
    </source>
</evidence>
<feature type="binding site" evidence="9">
    <location>
        <begin position="224"/>
        <end position="225"/>
    </location>
    <ligand>
        <name>2-[(2R,5Z)-2-carboxy-4-methylthiazol-5(2H)-ylidene]ethyl phosphate</name>
        <dbReference type="ChEBI" id="CHEBI:62899"/>
    </ligand>
</feature>
<evidence type="ECO:0000313" key="13">
    <source>
        <dbReference type="EMBL" id="AVM47409.1"/>
    </source>
</evidence>
<dbReference type="EC" id="2.5.1.3" evidence="9"/>
<dbReference type="GO" id="GO:0000287">
    <property type="term" value="F:magnesium ion binding"/>
    <property type="evidence" value="ECO:0007669"/>
    <property type="project" value="UniProtKB-UniRule"/>
</dbReference>
<dbReference type="InterPro" id="IPR034291">
    <property type="entry name" value="TMP_synthase"/>
</dbReference>
<comment type="cofactor">
    <cofactor evidence="9">
        <name>Mg(2+)</name>
        <dbReference type="ChEBI" id="CHEBI:18420"/>
    </cofactor>
    <text evidence="9">Binds 1 Mg(2+) ion per subunit.</text>
</comment>
<dbReference type="GO" id="GO:0004789">
    <property type="term" value="F:thiamine-phosphate diphosphorylase activity"/>
    <property type="evidence" value="ECO:0007669"/>
    <property type="project" value="UniProtKB-UniRule"/>
</dbReference>
<dbReference type="GO" id="GO:0009228">
    <property type="term" value="P:thiamine biosynthetic process"/>
    <property type="evidence" value="ECO:0007669"/>
    <property type="project" value="UniProtKB-KW"/>
</dbReference>
<evidence type="ECO:0000256" key="2">
    <source>
        <dbReference type="ARBA" id="ARBA00022679"/>
    </source>
</evidence>
<dbReference type="Pfam" id="PF02581">
    <property type="entry name" value="TMP-TENI"/>
    <property type="match status" value="1"/>
</dbReference>
<dbReference type="PANTHER" id="PTHR20857:SF23">
    <property type="entry name" value="THIAMINE BIOSYNTHETIC BIFUNCTIONAL ENZYME"/>
    <property type="match status" value="1"/>
</dbReference>
<dbReference type="FunFam" id="3.20.20.70:FF:000096">
    <property type="entry name" value="Thiamine-phosphate synthase"/>
    <property type="match status" value="1"/>
</dbReference>
<evidence type="ECO:0000256" key="10">
    <source>
        <dbReference type="RuleBase" id="RU003826"/>
    </source>
</evidence>
<keyword evidence="4 9" id="KW-0460">Magnesium</keyword>
<dbReference type="GO" id="GO:0005737">
    <property type="term" value="C:cytoplasm"/>
    <property type="evidence" value="ECO:0007669"/>
    <property type="project" value="TreeGrafter"/>
</dbReference>
<reference evidence="14" key="1">
    <citation type="submission" date="2018-02" db="EMBL/GenBank/DDBJ databases">
        <authorList>
            <person name="Holder M.E."/>
            <person name="Ajami N.J."/>
            <person name="Petrosino J.F."/>
        </authorList>
    </citation>
    <scope>NUCLEOTIDE SEQUENCE [LARGE SCALE GENOMIC DNA]</scope>
    <source>
        <strain evidence="14">CCUG 47132</strain>
    </source>
</reference>
<feature type="binding site" evidence="9">
    <location>
        <begin position="76"/>
        <end position="80"/>
    </location>
    <ligand>
        <name>4-amino-2-methyl-5-(diphosphooxymethyl)pyrimidine</name>
        <dbReference type="ChEBI" id="CHEBI:57841"/>
    </ligand>
</feature>
<feature type="binding site" evidence="9">
    <location>
        <position position="128"/>
    </location>
    <ligand>
        <name>Mg(2+)</name>
        <dbReference type="ChEBI" id="CHEBI:18420"/>
    </ligand>
</feature>
<dbReference type="SUPFAM" id="SSF51391">
    <property type="entry name" value="Thiamin phosphate synthase"/>
    <property type="match status" value="1"/>
</dbReference>
<dbReference type="GO" id="GO:0009229">
    <property type="term" value="P:thiamine diphosphate biosynthetic process"/>
    <property type="evidence" value="ECO:0007669"/>
    <property type="project" value="UniProtKB-UniRule"/>
</dbReference>
<comment type="similarity">
    <text evidence="9 10">Belongs to the thiamine-phosphate synthase family.</text>
</comment>
<comment type="function">
    <text evidence="9">Condenses 4-methyl-5-(beta-hydroxyethyl)thiazole monophosphate (THZ-P) and 2-methyl-4-amino-5-hydroxymethyl pyrimidine pyrophosphate (HMP-PP) to form thiamine monophosphate (TMP).</text>
</comment>
<keyword evidence="3 9" id="KW-0479">Metal-binding</keyword>
<feature type="binding site" evidence="9">
    <location>
        <begin position="173"/>
        <end position="175"/>
    </location>
    <ligand>
        <name>2-[(2R,5Z)-2-carboxy-4-methylthiazol-5(2H)-ylidene]ethyl phosphate</name>
        <dbReference type="ChEBI" id="CHEBI:62899"/>
    </ligand>
</feature>
<comment type="pathway">
    <text evidence="1 9 11">Cofactor biosynthesis; thiamine diphosphate biosynthesis; thiamine phosphate from 4-amino-2-methyl-5-diphosphomethylpyrimidine and 4-methyl-5-(2-phosphoethyl)-thiazole: step 1/1.</text>
</comment>
<protein>
    <recommendedName>
        <fullName evidence="9">Thiamine-phosphate synthase</fullName>
        <shortName evidence="9">TP synthase</shortName>
        <shortName evidence="9">TPS</shortName>
        <ecNumber evidence="9">2.5.1.3</ecNumber>
    </recommendedName>
    <alternativeName>
        <fullName evidence="9">Thiamine-phosphate pyrophosphorylase</fullName>
        <shortName evidence="9">TMP pyrophosphorylase</shortName>
        <shortName evidence="9">TMP-PPase</shortName>
    </alternativeName>
</protein>
<feature type="binding site" evidence="9">
    <location>
        <position position="147"/>
    </location>
    <ligand>
        <name>4-amino-2-methyl-5-(diphosphooxymethyl)pyrimidine</name>
        <dbReference type="ChEBI" id="CHEBI:57841"/>
    </ligand>
</feature>
<dbReference type="Gene3D" id="3.20.20.70">
    <property type="entry name" value="Aldolase class I"/>
    <property type="match status" value="1"/>
</dbReference>
<dbReference type="Proteomes" id="UP000237883">
    <property type="component" value="Chromosome"/>
</dbReference>
<evidence type="ECO:0000256" key="8">
    <source>
        <dbReference type="ARBA" id="ARBA00047883"/>
    </source>
</evidence>
<dbReference type="KEGG" id="mdv:C5Q96_00435"/>
<evidence type="ECO:0000256" key="1">
    <source>
        <dbReference type="ARBA" id="ARBA00005165"/>
    </source>
</evidence>
<evidence type="ECO:0000313" key="14">
    <source>
        <dbReference type="Proteomes" id="UP000237883"/>
    </source>
</evidence>
<feature type="domain" description="Thiamine phosphate synthase/TenI" evidence="12">
    <location>
        <begin position="57"/>
        <end position="227"/>
    </location>
</feature>
<feature type="binding site" evidence="9">
    <location>
        <position position="109"/>
    </location>
    <ligand>
        <name>Mg(2+)</name>
        <dbReference type="ChEBI" id="CHEBI:18420"/>
    </ligand>
</feature>
<dbReference type="CDD" id="cd00564">
    <property type="entry name" value="TMP_TenI"/>
    <property type="match status" value="1"/>
</dbReference>
<evidence type="ECO:0000256" key="11">
    <source>
        <dbReference type="RuleBase" id="RU004253"/>
    </source>
</evidence>
<organism evidence="13 14">
    <name type="scientific">Mogibacterium diversum</name>
    <dbReference type="NCBI Taxonomy" id="114527"/>
    <lineage>
        <taxon>Bacteria</taxon>
        <taxon>Bacillati</taxon>
        <taxon>Bacillota</taxon>
        <taxon>Clostridia</taxon>
        <taxon>Peptostreptococcales</taxon>
        <taxon>Anaerovoracaceae</taxon>
        <taxon>Mogibacterium</taxon>
    </lineage>
</organism>
<sequence>MCNTQARVLHIFYCTNGHSVTLGVKTMKKMVKQVLKKSSLHEKLRLYGILGGETLQGITYREATMQAIDGGMTCMQVREKHLDKEQILKMISEIKPICDEAGVPLIINDDIEICKVSDASGVHLGLSDGSIAEARKLLGEEKIIGATAHNLEEALAAEDEGADYVGVGAAFGSNSKGDAIKLPSLDVYNLITSSVKIPVVAIGGIDIDNIGTLAGRHLAGVAVISALFGTQDIKKSAEDLRNMADKLQHEKLRSGI</sequence>
<feature type="binding site" evidence="9">
    <location>
        <position position="176"/>
    </location>
    <ligand>
        <name>4-amino-2-methyl-5-(diphosphooxymethyl)pyrimidine</name>
        <dbReference type="ChEBI" id="CHEBI:57841"/>
    </ligand>
</feature>
<comment type="catalytic activity">
    <reaction evidence="8 9 10">
        <text>2-[(2R,5Z)-2-carboxy-4-methylthiazol-5(2H)-ylidene]ethyl phosphate + 4-amino-2-methyl-5-(diphosphooxymethyl)pyrimidine + 2 H(+) = thiamine phosphate + CO2 + diphosphate</text>
        <dbReference type="Rhea" id="RHEA:47844"/>
        <dbReference type="ChEBI" id="CHEBI:15378"/>
        <dbReference type="ChEBI" id="CHEBI:16526"/>
        <dbReference type="ChEBI" id="CHEBI:33019"/>
        <dbReference type="ChEBI" id="CHEBI:37575"/>
        <dbReference type="ChEBI" id="CHEBI:57841"/>
        <dbReference type="ChEBI" id="CHEBI:62899"/>
        <dbReference type="EC" id="2.5.1.3"/>
    </reaction>
</comment>
<evidence type="ECO:0000256" key="3">
    <source>
        <dbReference type="ARBA" id="ARBA00022723"/>
    </source>
</evidence>
<evidence type="ECO:0000256" key="7">
    <source>
        <dbReference type="ARBA" id="ARBA00047851"/>
    </source>
</evidence>
<dbReference type="InterPro" id="IPR022998">
    <property type="entry name" value="ThiamineP_synth_TenI"/>
</dbReference>
<evidence type="ECO:0000259" key="12">
    <source>
        <dbReference type="Pfam" id="PF02581"/>
    </source>
</evidence>
<evidence type="ECO:0000256" key="4">
    <source>
        <dbReference type="ARBA" id="ARBA00022842"/>
    </source>
</evidence>
<keyword evidence="2 9" id="KW-0808">Transferase</keyword>
<feature type="binding site" evidence="9">
    <location>
        <position position="204"/>
    </location>
    <ligand>
        <name>2-[(2R,5Z)-2-carboxy-4-methylthiazol-5(2H)-ylidene]ethyl phosphate</name>
        <dbReference type="ChEBI" id="CHEBI:62899"/>
    </ligand>
</feature>
<name>A0A2S0L2C4_9FIRM</name>